<keyword evidence="1" id="KW-0732">Signal</keyword>
<reference evidence="2 3" key="1">
    <citation type="submission" date="2019-10" db="EMBL/GenBank/DDBJ databases">
        <title>Assembly and Annotation for the nematode Trichostrongylus colubriformis.</title>
        <authorList>
            <person name="Martin J."/>
        </authorList>
    </citation>
    <scope>NUCLEOTIDE SEQUENCE [LARGE SCALE GENOMIC DNA]</scope>
    <source>
        <strain evidence="2">G859</strain>
        <tissue evidence="2">Whole worm</tissue>
    </source>
</reference>
<sequence length="73" mass="7779">MVTKSKGGKGAQEQRMRITLLFLLLLVIVAEAGVLEKVNKMGKKAVAGVQKGVSKVKAKISKKKTAKGEVEAE</sequence>
<proteinExistence type="predicted"/>
<dbReference type="Proteomes" id="UP001331761">
    <property type="component" value="Unassembled WGS sequence"/>
</dbReference>
<name>A0AAN8IWJ7_TRICO</name>
<organism evidence="2 3">
    <name type="scientific">Trichostrongylus colubriformis</name>
    <name type="common">Black scour worm</name>
    <dbReference type="NCBI Taxonomy" id="6319"/>
    <lineage>
        <taxon>Eukaryota</taxon>
        <taxon>Metazoa</taxon>
        <taxon>Ecdysozoa</taxon>
        <taxon>Nematoda</taxon>
        <taxon>Chromadorea</taxon>
        <taxon>Rhabditida</taxon>
        <taxon>Rhabditina</taxon>
        <taxon>Rhabditomorpha</taxon>
        <taxon>Strongyloidea</taxon>
        <taxon>Trichostrongylidae</taxon>
        <taxon>Trichostrongylus</taxon>
    </lineage>
</organism>
<evidence type="ECO:0000256" key="1">
    <source>
        <dbReference type="SAM" id="SignalP"/>
    </source>
</evidence>
<keyword evidence="3" id="KW-1185">Reference proteome</keyword>
<dbReference type="AlphaFoldDB" id="A0AAN8IWJ7"/>
<evidence type="ECO:0000313" key="3">
    <source>
        <dbReference type="Proteomes" id="UP001331761"/>
    </source>
</evidence>
<dbReference type="EMBL" id="WIXE01000614">
    <property type="protein sequence ID" value="KAK5986448.1"/>
    <property type="molecule type" value="Genomic_DNA"/>
</dbReference>
<feature type="chain" id="PRO_5042906242" evidence="1">
    <location>
        <begin position="33"/>
        <end position="73"/>
    </location>
</feature>
<accession>A0AAN8IWJ7</accession>
<feature type="signal peptide" evidence="1">
    <location>
        <begin position="1"/>
        <end position="32"/>
    </location>
</feature>
<comment type="caution">
    <text evidence="2">The sequence shown here is derived from an EMBL/GenBank/DDBJ whole genome shotgun (WGS) entry which is preliminary data.</text>
</comment>
<protein>
    <submittedName>
        <fullName evidence="2">Uncharacterized protein</fullName>
    </submittedName>
</protein>
<evidence type="ECO:0000313" key="2">
    <source>
        <dbReference type="EMBL" id="KAK5986448.1"/>
    </source>
</evidence>
<gene>
    <name evidence="2" type="ORF">GCK32_015670</name>
</gene>